<reference evidence="3" key="1">
    <citation type="submission" date="2019-10" db="EMBL/GenBank/DDBJ databases">
        <authorList>
            <person name="Zhang R."/>
            <person name="Pan Y."/>
            <person name="Wang J."/>
            <person name="Ma R."/>
            <person name="Yu S."/>
        </authorList>
    </citation>
    <scope>NUCLEOTIDE SEQUENCE</scope>
    <source>
        <strain evidence="3">LA-IB0</strain>
        <tissue evidence="3">Leaf</tissue>
    </source>
</reference>
<sequence length="103" mass="11695">MHQHFDPKQQSAWIIMLSGIFLHLPYSALSASSGLSIPYNSQRNNLDRARYAYWDLKGEDSDDAENESLCRETSKGSIGLIKQDKNEGDTSDVDEEEEEGKRE</sequence>
<evidence type="ECO:0000313" key="4">
    <source>
        <dbReference type="Proteomes" id="UP000826271"/>
    </source>
</evidence>
<accession>A0AAV6W233</accession>
<feature type="signal peptide" evidence="2">
    <location>
        <begin position="1"/>
        <end position="30"/>
    </location>
</feature>
<evidence type="ECO:0000256" key="2">
    <source>
        <dbReference type="SAM" id="SignalP"/>
    </source>
</evidence>
<protein>
    <submittedName>
        <fullName evidence="3">Uncharacterized protein</fullName>
    </submittedName>
</protein>
<feature type="chain" id="PRO_5043933274" evidence="2">
    <location>
        <begin position="31"/>
        <end position="103"/>
    </location>
</feature>
<evidence type="ECO:0000256" key="1">
    <source>
        <dbReference type="SAM" id="MobiDB-lite"/>
    </source>
</evidence>
<proteinExistence type="predicted"/>
<gene>
    <name evidence="3" type="ORF">BUALT_Bualt19G0092500</name>
</gene>
<comment type="caution">
    <text evidence="3">The sequence shown here is derived from an EMBL/GenBank/DDBJ whole genome shotgun (WGS) entry which is preliminary data.</text>
</comment>
<name>A0AAV6W233_9LAMI</name>
<evidence type="ECO:0000313" key="3">
    <source>
        <dbReference type="EMBL" id="KAG8364109.1"/>
    </source>
</evidence>
<dbReference type="Proteomes" id="UP000826271">
    <property type="component" value="Unassembled WGS sequence"/>
</dbReference>
<dbReference type="AlphaFoldDB" id="A0AAV6W233"/>
<keyword evidence="2" id="KW-0732">Signal</keyword>
<keyword evidence="4" id="KW-1185">Reference proteome</keyword>
<dbReference type="EMBL" id="WHWC01000019">
    <property type="protein sequence ID" value="KAG8364109.1"/>
    <property type="molecule type" value="Genomic_DNA"/>
</dbReference>
<feature type="compositionally biased region" description="Acidic residues" evidence="1">
    <location>
        <begin position="89"/>
        <end position="103"/>
    </location>
</feature>
<organism evidence="3 4">
    <name type="scientific">Buddleja alternifolia</name>
    <dbReference type="NCBI Taxonomy" id="168488"/>
    <lineage>
        <taxon>Eukaryota</taxon>
        <taxon>Viridiplantae</taxon>
        <taxon>Streptophyta</taxon>
        <taxon>Embryophyta</taxon>
        <taxon>Tracheophyta</taxon>
        <taxon>Spermatophyta</taxon>
        <taxon>Magnoliopsida</taxon>
        <taxon>eudicotyledons</taxon>
        <taxon>Gunneridae</taxon>
        <taxon>Pentapetalae</taxon>
        <taxon>asterids</taxon>
        <taxon>lamiids</taxon>
        <taxon>Lamiales</taxon>
        <taxon>Scrophulariaceae</taxon>
        <taxon>Buddlejeae</taxon>
        <taxon>Buddleja</taxon>
    </lineage>
</organism>
<feature type="region of interest" description="Disordered" evidence="1">
    <location>
        <begin position="60"/>
        <end position="103"/>
    </location>
</feature>